<feature type="domain" description="Helicase ATP-binding" evidence="1">
    <location>
        <begin position="252"/>
        <end position="456"/>
    </location>
</feature>
<dbReference type="Pfam" id="PF04313">
    <property type="entry name" value="HSDR_N"/>
    <property type="match status" value="1"/>
</dbReference>
<gene>
    <name evidence="2" type="ORF">MSMAS_0549</name>
</gene>
<dbReference type="REBASE" id="109184">
    <property type="entry name" value="MmaS6ORF551P"/>
</dbReference>
<dbReference type="PANTHER" id="PTHR42927">
    <property type="entry name" value="HELICASE SUPERFAMILY 1 AND 2 DOMAIN-CONTAINING PROTEIN"/>
    <property type="match status" value="1"/>
</dbReference>
<dbReference type="GO" id="GO:0003677">
    <property type="term" value="F:DNA binding"/>
    <property type="evidence" value="ECO:0007669"/>
    <property type="project" value="UniProtKB-KW"/>
</dbReference>
<accession>A0A0E3RDS0</accession>
<evidence type="ECO:0000313" key="3">
    <source>
        <dbReference type="Proteomes" id="UP000033097"/>
    </source>
</evidence>
<dbReference type="Pfam" id="PF18766">
    <property type="entry name" value="SWI2_SNF2"/>
    <property type="match status" value="1"/>
</dbReference>
<dbReference type="Gene3D" id="3.90.1570.50">
    <property type="match status" value="1"/>
</dbReference>
<reference evidence="2 3" key="1">
    <citation type="submission" date="2014-07" db="EMBL/GenBank/DDBJ databases">
        <title>Methanogenic archaea and the global carbon cycle.</title>
        <authorList>
            <person name="Henriksen J.R."/>
            <person name="Luke J."/>
            <person name="Reinhart S."/>
            <person name="Benedict M.N."/>
            <person name="Youngblut N.D."/>
            <person name="Metcalf M.E."/>
            <person name="Whitaker R.J."/>
            <person name="Metcalf W.W."/>
        </authorList>
    </citation>
    <scope>NUCLEOTIDE SEQUENCE [LARGE SCALE GENOMIC DNA]</scope>
    <source>
        <strain evidence="2 3">S-6</strain>
    </source>
</reference>
<dbReference type="SMART" id="SM00487">
    <property type="entry name" value="DEXDc"/>
    <property type="match status" value="1"/>
</dbReference>
<keyword evidence="2" id="KW-0378">Hydrolase</keyword>
<dbReference type="PATRIC" id="fig|213585.10.peg.676"/>
<sequence>MDPDMLFDFIRATQSEEWKKLKSRHGMDVKEKFLDRLTKDIKKRGTLKVLRTGVKDVGCHFDLVYFKPENGLNVEHQDKYRANIFSVIRQLHYSTKTPKKSIDMVLFINGIPIITAELKSPLNGQNIEHAINQYKERDSTEPLLSFGRCFAHFAVDPRLVFMTTKVMGESTEFLPFNKGYQYGAGNPPAYGEDNYDTAYLWEEIWKKDMLLDIMQNFLQIVSKKGQNGAISTQLIFPRYHQLDAVNLLVENTRINGAGRKYLIEHSAGSGKSYTISRLCDKLSGLHDESNKNIFDSIIVITDRRVLDDQLSQTILGHEHVEGTIVSIEKDKAKNLAKAIESNVKIIIVTLQTFPFAIDFFHKTPGKRFAVVIDEAHSSQTGDTARDLRRVLVTEDSVEYEDEQEKDVEDIINEKMEEITTDLKLQPKNISFYAFTATPKNKTLEMFGERQPDGTFEPFHLYSMKQAIEEGFILDVLQNYTTYTMYFELMKKIKDDPQYKKTIASSLLKSYVGSSEYAIRKKTELMLNHFWTGTKDRIGGRSKAMVVTSSRANAIRYELEFKKQVKEKEYPFEVLVAFSGTVKGENVRKVYTGKDFTESGENGFPEKHTAEKFKEDKYRILIVANKFQTGFDQPLLHTMYVDKKLGGVEAVQTLSRLNRRHPEKSDTMVLDFVNDAEMIREPFQRYHVKTILTEPTDPNRLYDYENQLKDFAVFDNSDINKFAVEYFSSKGKQTVLYTSLRPAIERWGRLEDDEKRDFKKRMATFVRQYAFLSQIIPFFDEKLEKFYQYSKYLVKELHVGLDRLPTEITEKVNMSSFRIQETSKGSILLSDDDGRLRPVPEPGAIHSIEDELTPLSEIIEEINEHFGTDFTEEDKVGQALGYLEKNLTENPRLVAAANPAVNKKEDFDLVFKEIVSDELNELIEVNIDLYSKIKDDADFGKLVKEMLLNNVYKKLVSKDSLVIS</sequence>
<dbReference type="HOGENOM" id="CLU_010804_0_0_2"/>
<dbReference type="KEGG" id="mmj:MSMAS_0549"/>
<dbReference type="InterPro" id="IPR014001">
    <property type="entry name" value="Helicase_ATP-bd"/>
</dbReference>
<dbReference type="InterPro" id="IPR040980">
    <property type="entry name" value="SWI2_SNF2"/>
</dbReference>
<dbReference type="InterPro" id="IPR007409">
    <property type="entry name" value="Restrct_endonuc_type1_HsdR_N"/>
</dbReference>
<dbReference type="AlphaFoldDB" id="A0A0E3RDS0"/>
<dbReference type="EMBL" id="CP009512">
    <property type="protein sequence ID" value="AKB63745.1"/>
    <property type="molecule type" value="Genomic_DNA"/>
</dbReference>
<dbReference type="InterPro" id="IPR027417">
    <property type="entry name" value="P-loop_NTPase"/>
</dbReference>
<dbReference type="GO" id="GO:0009035">
    <property type="term" value="F:type I site-specific deoxyribonuclease activity"/>
    <property type="evidence" value="ECO:0007669"/>
    <property type="project" value="UniProtKB-EC"/>
</dbReference>
<organism evidence="2 3">
    <name type="scientific">Methanosarcina mazei S-6</name>
    <dbReference type="NCBI Taxonomy" id="213585"/>
    <lineage>
        <taxon>Archaea</taxon>
        <taxon>Methanobacteriati</taxon>
        <taxon>Methanobacteriota</taxon>
        <taxon>Stenosarchaea group</taxon>
        <taxon>Methanomicrobia</taxon>
        <taxon>Methanosarcinales</taxon>
        <taxon>Methanosarcinaceae</taxon>
        <taxon>Methanosarcina</taxon>
    </lineage>
</organism>
<dbReference type="GO" id="GO:0009307">
    <property type="term" value="P:DNA restriction-modification system"/>
    <property type="evidence" value="ECO:0007669"/>
    <property type="project" value="UniProtKB-KW"/>
</dbReference>
<dbReference type="Gene3D" id="3.40.50.300">
    <property type="entry name" value="P-loop containing nucleotide triphosphate hydrolases"/>
    <property type="match status" value="2"/>
</dbReference>
<dbReference type="PROSITE" id="PS51192">
    <property type="entry name" value="HELICASE_ATP_BIND_1"/>
    <property type="match status" value="1"/>
</dbReference>
<dbReference type="Proteomes" id="UP000033097">
    <property type="component" value="Chromosome"/>
</dbReference>
<dbReference type="PANTHER" id="PTHR42927:SF1">
    <property type="entry name" value="HELICASE SUPERFAMILY 1 AND 2 DOMAIN-CONTAINING PROTEIN"/>
    <property type="match status" value="1"/>
</dbReference>
<name>A0A0E3RDS0_METMZ</name>
<dbReference type="STRING" id="213585.MSMAS_0549"/>
<evidence type="ECO:0000313" key="2">
    <source>
        <dbReference type="EMBL" id="AKB63745.1"/>
    </source>
</evidence>
<dbReference type="Pfam" id="PF22679">
    <property type="entry name" value="T1R_D3-like"/>
    <property type="match status" value="1"/>
</dbReference>
<dbReference type="SUPFAM" id="SSF52540">
    <property type="entry name" value="P-loop containing nucleoside triphosphate hydrolases"/>
    <property type="match status" value="2"/>
</dbReference>
<proteinExistence type="predicted"/>
<protein>
    <submittedName>
        <fullName evidence="2">Type I restriction-modification system, restriction subunit R</fullName>
        <ecNumber evidence="2">3.1.21.3</ecNumber>
    </submittedName>
</protein>
<dbReference type="GO" id="GO:0120545">
    <property type="term" value="F:nucleic acid conformation isomerase activity"/>
    <property type="evidence" value="ECO:0007669"/>
    <property type="project" value="UniProtKB-ARBA"/>
</dbReference>
<evidence type="ECO:0000259" key="1">
    <source>
        <dbReference type="PROSITE" id="PS51192"/>
    </source>
</evidence>
<dbReference type="InterPro" id="IPR055180">
    <property type="entry name" value="HsdR_RecA-like_helicase_dom_2"/>
</dbReference>
<dbReference type="EC" id="3.1.21.3" evidence="2"/>
<dbReference type="GO" id="GO:0005524">
    <property type="term" value="F:ATP binding"/>
    <property type="evidence" value="ECO:0007669"/>
    <property type="project" value="UniProtKB-KW"/>
</dbReference>